<dbReference type="EMBL" id="JAIZAY010000005">
    <property type="protein sequence ID" value="KAJ8042327.1"/>
    <property type="molecule type" value="Genomic_DNA"/>
</dbReference>
<reference evidence="1" key="1">
    <citation type="submission" date="2021-10" db="EMBL/GenBank/DDBJ databases">
        <title>Tropical sea cucumber genome reveals ecological adaptation and Cuvierian tubules defense mechanism.</title>
        <authorList>
            <person name="Chen T."/>
        </authorList>
    </citation>
    <scope>NUCLEOTIDE SEQUENCE</scope>
    <source>
        <strain evidence="1">Nanhai2018</strain>
        <tissue evidence="1">Muscle</tissue>
    </source>
</reference>
<dbReference type="Proteomes" id="UP001152320">
    <property type="component" value="Chromosome 5"/>
</dbReference>
<name>A0A9Q1HAT4_HOLLE</name>
<evidence type="ECO:0000313" key="2">
    <source>
        <dbReference type="Proteomes" id="UP001152320"/>
    </source>
</evidence>
<evidence type="ECO:0000313" key="1">
    <source>
        <dbReference type="EMBL" id="KAJ8042327.1"/>
    </source>
</evidence>
<proteinExistence type="predicted"/>
<comment type="caution">
    <text evidence="1">The sequence shown here is derived from an EMBL/GenBank/DDBJ whole genome shotgun (WGS) entry which is preliminary data.</text>
</comment>
<organism evidence="1 2">
    <name type="scientific">Holothuria leucospilota</name>
    <name type="common">Black long sea cucumber</name>
    <name type="synonym">Mertensiothuria leucospilota</name>
    <dbReference type="NCBI Taxonomy" id="206669"/>
    <lineage>
        <taxon>Eukaryota</taxon>
        <taxon>Metazoa</taxon>
        <taxon>Echinodermata</taxon>
        <taxon>Eleutherozoa</taxon>
        <taxon>Echinozoa</taxon>
        <taxon>Holothuroidea</taxon>
        <taxon>Aspidochirotacea</taxon>
        <taxon>Aspidochirotida</taxon>
        <taxon>Holothuriidae</taxon>
        <taxon>Holothuria</taxon>
    </lineage>
</organism>
<gene>
    <name evidence="1" type="ORF">HOLleu_13351</name>
</gene>
<dbReference type="AlphaFoldDB" id="A0A9Q1HAT4"/>
<accession>A0A9Q1HAT4</accession>
<sequence>MTQGRPLPYTGFFSREGKTKICNEEHIKAEIWKGHMRCRGSKRCSPNSMGPRGNVQEAGYLKSRSWVKKRLGTPGLNYSLTPSNQQWLGIHVAEGLRIEGAEFMMTTNKFGVKGQQHQSTKVLCPCEL</sequence>
<keyword evidence="2" id="KW-1185">Reference proteome</keyword>
<protein>
    <submittedName>
        <fullName evidence="1">Uncharacterized protein</fullName>
    </submittedName>
</protein>